<proteinExistence type="predicted"/>
<reference evidence="2" key="1">
    <citation type="journal article" date="2019" name="Int. J. Syst. Evol. Microbiol.">
        <title>The Global Catalogue of Microorganisms (GCM) 10K type strain sequencing project: providing services to taxonomists for standard genome sequencing and annotation.</title>
        <authorList>
            <consortium name="The Broad Institute Genomics Platform"/>
            <consortium name="The Broad Institute Genome Sequencing Center for Infectious Disease"/>
            <person name="Wu L."/>
            <person name="Ma J."/>
        </authorList>
    </citation>
    <scope>NUCLEOTIDE SEQUENCE [LARGE SCALE GENOMIC DNA]</scope>
    <source>
        <strain evidence="2">JCM 11136</strain>
    </source>
</reference>
<organism evidence="1 2">
    <name type="scientific">Nonomuraea longicatena</name>
    <dbReference type="NCBI Taxonomy" id="83682"/>
    <lineage>
        <taxon>Bacteria</taxon>
        <taxon>Bacillati</taxon>
        <taxon>Actinomycetota</taxon>
        <taxon>Actinomycetes</taxon>
        <taxon>Streptosporangiales</taxon>
        <taxon>Streptosporangiaceae</taxon>
        <taxon>Nonomuraea</taxon>
    </lineage>
</organism>
<keyword evidence="2" id="KW-1185">Reference proteome</keyword>
<evidence type="ECO:0000313" key="2">
    <source>
        <dbReference type="Proteomes" id="UP001501578"/>
    </source>
</evidence>
<sequence length="137" mass="15121">MPHLVVKVEPFSDRWHIAICRTGTCLFVSPRQVVKVAAKEAAAHHRQWHRANPGAEWPASAQPVVEWNHDKSHRCPACHTAAVDLDGHPQAGWIYTCCRCKTRFADDPGDSLLREAGICCTEHPTGRPATPDPKGTS</sequence>
<dbReference type="EMBL" id="BAAAHQ010000007">
    <property type="protein sequence ID" value="GAA0918878.1"/>
    <property type="molecule type" value="Genomic_DNA"/>
</dbReference>
<dbReference type="Proteomes" id="UP001501578">
    <property type="component" value="Unassembled WGS sequence"/>
</dbReference>
<gene>
    <name evidence="1" type="ORF">GCM10009560_16130</name>
</gene>
<comment type="caution">
    <text evidence="1">The sequence shown here is derived from an EMBL/GenBank/DDBJ whole genome shotgun (WGS) entry which is preliminary data.</text>
</comment>
<accession>A0ABP3ZDN3</accession>
<evidence type="ECO:0000313" key="1">
    <source>
        <dbReference type="EMBL" id="GAA0918878.1"/>
    </source>
</evidence>
<protein>
    <submittedName>
        <fullName evidence="1">Uncharacterized protein</fullName>
    </submittedName>
</protein>
<name>A0ABP3ZDN3_9ACTN</name>
<dbReference type="RefSeq" id="WP_343949080.1">
    <property type="nucleotide sequence ID" value="NZ_BAAAHQ010000007.1"/>
</dbReference>